<organism evidence="1 2">
    <name type="scientific">Chaenocephalus aceratus</name>
    <name type="common">Blackfin icefish</name>
    <name type="synonym">Chaenichthys aceratus</name>
    <dbReference type="NCBI Taxonomy" id="36190"/>
    <lineage>
        <taxon>Eukaryota</taxon>
        <taxon>Metazoa</taxon>
        <taxon>Chordata</taxon>
        <taxon>Craniata</taxon>
        <taxon>Vertebrata</taxon>
        <taxon>Euteleostomi</taxon>
        <taxon>Actinopterygii</taxon>
        <taxon>Neopterygii</taxon>
        <taxon>Teleostei</taxon>
        <taxon>Neoteleostei</taxon>
        <taxon>Acanthomorphata</taxon>
        <taxon>Eupercaria</taxon>
        <taxon>Perciformes</taxon>
        <taxon>Notothenioidei</taxon>
        <taxon>Channichthyidae</taxon>
        <taxon>Chaenocephalus</taxon>
    </lineage>
</organism>
<dbReference type="Proteomes" id="UP001057452">
    <property type="component" value="Chromosome 9"/>
</dbReference>
<accession>A0ACB9X4E4</accession>
<sequence>DMVHHDLSLDMCWCHELSFVAGVFLKEMHREKVLKNIFLALGQEAQLCLPRFQQRRTDTRHVEWVCRLWAACQGK</sequence>
<feature type="non-terminal residue" evidence="1">
    <location>
        <position position="1"/>
    </location>
</feature>
<comment type="caution">
    <text evidence="1">The sequence shown here is derived from an EMBL/GenBank/DDBJ whole genome shotgun (WGS) entry which is preliminary data.</text>
</comment>
<evidence type="ECO:0000313" key="1">
    <source>
        <dbReference type="EMBL" id="KAI4821371.1"/>
    </source>
</evidence>
<name>A0ACB9X4E4_CHAAC</name>
<keyword evidence="2" id="KW-1185">Reference proteome</keyword>
<evidence type="ECO:0000313" key="2">
    <source>
        <dbReference type="Proteomes" id="UP001057452"/>
    </source>
</evidence>
<dbReference type="EMBL" id="CM043793">
    <property type="protein sequence ID" value="KAI4821371.1"/>
    <property type="molecule type" value="Genomic_DNA"/>
</dbReference>
<feature type="non-terminal residue" evidence="1">
    <location>
        <position position="75"/>
    </location>
</feature>
<gene>
    <name evidence="1" type="ORF">KUCAC02_029305</name>
</gene>
<reference evidence="1" key="1">
    <citation type="submission" date="2022-05" db="EMBL/GenBank/DDBJ databases">
        <title>Chromosome-level genome of Chaenocephalus aceratus.</title>
        <authorList>
            <person name="Park H."/>
        </authorList>
    </citation>
    <scope>NUCLEOTIDE SEQUENCE</scope>
    <source>
        <strain evidence="1">KU_202001</strain>
    </source>
</reference>
<proteinExistence type="predicted"/>
<protein>
    <submittedName>
        <fullName evidence="1">Uncharacterized protein</fullName>
    </submittedName>
</protein>